<keyword evidence="2" id="KW-1185">Reference proteome</keyword>
<evidence type="ECO:0000313" key="2">
    <source>
        <dbReference type="Proteomes" id="UP000636661"/>
    </source>
</evidence>
<dbReference type="Proteomes" id="UP000636661">
    <property type="component" value="Unassembled WGS sequence"/>
</dbReference>
<dbReference type="RefSeq" id="WP_189554348.1">
    <property type="nucleotide sequence ID" value="NZ_BMTP01000020.1"/>
</dbReference>
<sequence length="64" mass="6860">MHTGTPDDLTDAAQRARLLAYQLAELLNRLDQIHPGSVTAHGGHVTGLAVTIRSIDGTWTVDPN</sequence>
<evidence type="ECO:0000313" key="1">
    <source>
        <dbReference type="EMBL" id="GGU62588.1"/>
    </source>
</evidence>
<reference evidence="1" key="1">
    <citation type="journal article" date="2014" name="Int. J. Syst. Evol. Microbiol.">
        <title>Complete genome sequence of Corynebacterium casei LMG S-19264T (=DSM 44701T), isolated from a smear-ripened cheese.</title>
        <authorList>
            <consortium name="US DOE Joint Genome Institute (JGI-PGF)"/>
            <person name="Walter F."/>
            <person name="Albersmeier A."/>
            <person name="Kalinowski J."/>
            <person name="Ruckert C."/>
        </authorList>
    </citation>
    <scope>NUCLEOTIDE SEQUENCE</scope>
    <source>
        <strain evidence="1">JCM 4391</strain>
    </source>
</reference>
<name>A0A918I4Y9_9ACTN</name>
<protein>
    <submittedName>
        <fullName evidence="1">Uncharacterized protein</fullName>
    </submittedName>
</protein>
<dbReference type="EMBL" id="BMTP01000020">
    <property type="protein sequence ID" value="GGU62588.1"/>
    <property type="molecule type" value="Genomic_DNA"/>
</dbReference>
<organism evidence="1 2">
    <name type="scientific">Streptomyces lavendofoliae</name>
    <dbReference type="NCBI Taxonomy" id="67314"/>
    <lineage>
        <taxon>Bacteria</taxon>
        <taxon>Bacillati</taxon>
        <taxon>Actinomycetota</taxon>
        <taxon>Actinomycetes</taxon>
        <taxon>Kitasatosporales</taxon>
        <taxon>Streptomycetaceae</taxon>
        <taxon>Streptomyces</taxon>
    </lineage>
</organism>
<accession>A0A918I4Y9</accession>
<proteinExistence type="predicted"/>
<reference evidence="1" key="2">
    <citation type="submission" date="2020-09" db="EMBL/GenBank/DDBJ databases">
        <authorList>
            <person name="Sun Q."/>
            <person name="Ohkuma M."/>
        </authorList>
    </citation>
    <scope>NUCLEOTIDE SEQUENCE</scope>
    <source>
        <strain evidence="1">JCM 4391</strain>
    </source>
</reference>
<comment type="caution">
    <text evidence="1">The sequence shown here is derived from an EMBL/GenBank/DDBJ whole genome shotgun (WGS) entry which is preliminary data.</text>
</comment>
<gene>
    <name evidence="1" type="ORF">GCM10010274_59230</name>
</gene>
<dbReference type="AlphaFoldDB" id="A0A918I4Y9"/>